<evidence type="ECO:0000256" key="2">
    <source>
        <dbReference type="ARBA" id="ARBA00009677"/>
    </source>
</evidence>
<evidence type="ECO:0000259" key="8">
    <source>
        <dbReference type="Pfam" id="PF07559"/>
    </source>
</evidence>
<dbReference type="NCBIfam" id="NF004238">
    <property type="entry name" value="PRK05682.1-1"/>
    <property type="match status" value="1"/>
</dbReference>
<accession>A0A9X1BNA1</accession>
<dbReference type="InterPro" id="IPR001444">
    <property type="entry name" value="Flag_bb_rod_N"/>
</dbReference>
<sequence>MSFQQGLSGLNASSKNLEVIGNNVANASTVGFKGSRAEFADLYAGALNRVGNGQIGIGVNLQAVAQQFTQGNITLTENPLDLAINGSGFFQLGMLNGAGTGTTPPTFGGETYFSRNGQFKLDRFGQVVNNEGMALLGRPLDANGLVSATLGPVTLPTQGLAAAATTTLSLEMNLDARATVAVNSNLPLNPTDAASYNHSTPITVYDGTGEPVEMTLYFRRIAGGAANAATTPPTPATDRWQVFAAAEGTASVATPAGVLAFDAGSGSPWPAGPASFNLGALTATSAAGDPITLSPITLSVNGTGYAAASATTQQTQNGHTYAGLSSVSVEDDGTVRARFSNGQYQDVFRLELATFRNPQGLEPQGNNRWAQTLASGERIVNAPGLGNLGNLQSGAVEDSNVDLTGELVNMITAQRVYQANAQTIKTQDSVLQTLVNLR</sequence>
<dbReference type="GO" id="GO:0009424">
    <property type="term" value="C:bacterial-type flagellum hook"/>
    <property type="evidence" value="ECO:0007669"/>
    <property type="project" value="TreeGrafter"/>
</dbReference>
<evidence type="ECO:0000313" key="11">
    <source>
        <dbReference type="Proteomes" id="UP000643207"/>
    </source>
</evidence>
<dbReference type="Pfam" id="PF00460">
    <property type="entry name" value="Flg_bb_rod"/>
    <property type="match status" value="1"/>
</dbReference>
<feature type="domain" description="Flagellar hook protein FlgE/F/G-like D1" evidence="9">
    <location>
        <begin position="83"/>
        <end position="157"/>
    </location>
</feature>
<dbReference type="GO" id="GO:0071978">
    <property type="term" value="P:bacterial-type flagellum-dependent swarming motility"/>
    <property type="evidence" value="ECO:0007669"/>
    <property type="project" value="TreeGrafter"/>
</dbReference>
<reference evidence="10 11" key="1">
    <citation type="submission" date="2021-01" db="EMBL/GenBank/DDBJ databases">
        <title>Piscinibacter sp. Jin2 Genome sequencing and assembly.</title>
        <authorList>
            <person name="Kim I."/>
        </authorList>
    </citation>
    <scope>NUCLEOTIDE SEQUENCE [LARGE SCALE GENOMIC DNA]</scope>
    <source>
        <strain evidence="10 11">Jin2</strain>
    </source>
</reference>
<evidence type="ECO:0000313" key="10">
    <source>
        <dbReference type="EMBL" id="MBL0719520.1"/>
    </source>
</evidence>
<keyword evidence="10" id="KW-0969">Cilium</keyword>
<evidence type="ECO:0000259" key="7">
    <source>
        <dbReference type="Pfam" id="PF06429"/>
    </source>
</evidence>
<feature type="domain" description="Flagellar basal-body/hook protein C-terminal" evidence="7">
    <location>
        <begin position="392"/>
        <end position="437"/>
    </location>
</feature>
<feature type="domain" description="Flagellar basal body rod protein N-terminal" evidence="6">
    <location>
        <begin position="6"/>
        <end position="33"/>
    </location>
</feature>
<dbReference type="PROSITE" id="PS00588">
    <property type="entry name" value="FLAGELLA_BB_ROD"/>
    <property type="match status" value="1"/>
</dbReference>
<comment type="similarity">
    <text evidence="2 5">Belongs to the flagella basal body rod proteins family.</text>
</comment>
<dbReference type="GO" id="GO:0005829">
    <property type="term" value="C:cytosol"/>
    <property type="evidence" value="ECO:0007669"/>
    <property type="project" value="TreeGrafter"/>
</dbReference>
<dbReference type="SUPFAM" id="SSF117143">
    <property type="entry name" value="Flagellar hook protein flgE"/>
    <property type="match status" value="1"/>
</dbReference>
<dbReference type="GO" id="GO:0009425">
    <property type="term" value="C:bacterial-type flagellum basal body"/>
    <property type="evidence" value="ECO:0007669"/>
    <property type="project" value="UniProtKB-SubCell"/>
</dbReference>
<dbReference type="Pfam" id="PF07559">
    <property type="entry name" value="FlgE_D2"/>
    <property type="match status" value="1"/>
</dbReference>
<dbReference type="Gene3D" id="2.60.98.20">
    <property type="entry name" value="Flagellar hook protein FlgE"/>
    <property type="match status" value="1"/>
</dbReference>
<dbReference type="InterPro" id="IPR053967">
    <property type="entry name" value="LlgE_F_G-like_D1"/>
</dbReference>
<evidence type="ECO:0000256" key="4">
    <source>
        <dbReference type="ARBA" id="ARBA00023143"/>
    </source>
</evidence>
<keyword evidence="10" id="KW-0966">Cell projection</keyword>
<keyword evidence="10" id="KW-0282">Flagellum</keyword>
<keyword evidence="11" id="KW-1185">Reference proteome</keyword>
<evidence type="ECO:0000256" key="3">
    <source>
        <dbReference type="ARBA" id="ARBA00019015"/>
    </source>
</evidence>
<comment type="caution">
    <text evidence="10">The sequence shown here is derived from an EMBL/GenBank/DDBJ whole genome shotgun (WGS) entry which is preliminary data.</text>
</comment>
<dbReference type="InterPro" id="IPR010930">
    <property type="entry name" value="Flg_bb/hook_C_dom"/>
</dbReference>
<dbReference type="PANTHER" id="PTHR30435:SF1">
    <property type="entry name" value="FLAGELLAR HOOK PROTEIN FLGE"/>
    <property type="match status" value="1"/>
</dbReference>
<dbReference type="Proteomes" id="UP000643207">
    <property type="component" value="Unassembled WGS sequence"/>
</dbReference>
<dbReference type="InterPro" id="IPR019776">
    <property type="entry name" value="Flagellar_basal_body_rod_CS"/>
</dbReference>
<dbReference type="PANTHER" id="PTHR30435">
    <property type="entry name" value="FLAGELLAR PROTEIN"/>
    <property type="match status" value="1"/>
</dbReference>
<dbReference type="InterPro" id="IPR011491">
    <property type="entry name" value="FlgE_D2"/>
</dbReference>
<comment type="function">
    <text evidence="5">A flexible structure which links the flagellar filament to the drive apparatus in the basal body.</text>
</comment>
<gene>
    <name evidence="10" type="ORF">JI742_06420</name>
</gene>
<dbReference type="RefSeq" id="WP_201824856.1">
    <property type="nucleotide sequence ID" value="NZ_JAERRA010000001.1"/>
</dbReference>
<evidence type="ECO:0000259" key="9">
    <source>
        <dbReference type="Pfam" id="PF22692"/>
    </source>
</evidence>
<organism evidence="10 11">
    <name type="scientific">Aquariibacter lacus</name>
    <dbReference type="NCBI Taxonomy" id="2801332"/>
    <lineage>
        <taxon>Bacteria</taxon>
        <taxon>Pseudomonadati</taxon>
        <taxon>Pseudomonadota</taxon>
        <taxon>Betaproteobacteria</taxon>
        <taxon>Burkholderiales</taxon>
        <taxon>Sphaerotilaceae</taxon>
        <taxon>Aquariibacter</taxon>
    </lineage>
</organism>
<name>A0A9X1BNA1_9BURK</name>
<proteinExistence type="inferred from homology"/>
<dbReference type="InterPro" id="IPR020013">
    <property type="entry name" value="Flagellar_FlgE/F/G"/>
</dbReference>
<feature type="domain" description="Flagellar hook protein FlgE D2" evidence="8">
    <location>
        <begin position="173"/>
        <end position="319"/>
    </location>
</feature>
<evidence type="ECO:0000259" key="6">
    <source>
        <dbReference type="Pfam" id="PF00460"/>
    </source>
</evidence>
<evidence type="ECO:0000256" key="1">
    <source>
        <dbReference type="ARBA" id="ARBA00004117"/>
    </source>
</evidence>
<protein>
    <recommendedName>
        <fullName evidence="3 5">Flagellar hook protein FlgE</fullName>
    </recommendedName>
</protein>
<dbReference type="NCBIfam" id="TIGR03506">
    <property type="entry name" value="FlgEFG_subfam"/>
    <property type="match status" value="1"/>
</dbReference>
<dbReference type="AlphaFoldDB" id="A0A9X1BNA1"/>
<dbReference type="EMBL" id="JAERRA010000001">
    <property type="protein sequence ID" value="MBL0719520.1"/>
    <property type="molecule type" value="Genomic_DNA"/>
</dbReference>
<evidence type="ECO:0000256" key="5">
    <source>
        <dbReference type="RuleBase" id="RU362116"/>
    </source>
</evidence>
<dbReference type="InterPro" id="IPR037058">
    <property type="entry name" value="Falgellar_hook_FlgE_sf"/>
</dbReference>
<keyword evidence="4 5" id="KW-0975">Bacterial flagellum</keyword>
<dbReference type="InterPro" id="IPR037925">
    <property type="entry name" value="FlgE/F/G-like"/>
</dbReference>
<dbReference type="Pfam" id="PF06429">
    <property type="entry name" value="Flg_bbr_C"/>
    <property type="match status" value="1"/>
</dbReference>
<dbReference type="Pfam" id="PF22692">
    <property type="entry name" value="LlgE_F_G_D1"/>
    <property type="match status" value="1"/>
</dbReference>
<comment type="subcellular location">
    <subcellularLocation>
        <location evidence="1 5">Bacterial flagellum basal body</location>
    </subcellularLocation>
</comment>